<accession>A0A445I7T4</accession>
<gene>
    <name evidence="3" type="ORF">D0Y65_031338</name>
</gene>
<proteinExistence type="predicted"/>
<reference evidence="3 4" key="1">
    <citation type="submission" date="2018-09" db="EMBL/GenBank/DDBJ databases">
        <title>A high-quality reference genome of wild soybean provides a powerful tool to mine soybean genomes.</title>
        <authorList>
            <person name="Xie M."/>
            <person name="Chung C.Y.L."/>
            <person name="Li M.-W."/>
            <person name="Wong F.-L."/>
            <person name="Chan T.-F."/>
            <person name="Lam H.-M."/>
        </authorList>
    </citation>
    <scope>NUCLEOTIDE SEQUENCE [LARGE SCALE GENOMIC DNA]</scope>
    <source>
        <strain evidence="4">cv. W05</strain>
        <tissue evidence="3">Hypocotyl of etiolated seedlings</tissue>
    </source>
</reference>
<protein>
    <recommendedName>
        <fullName evidence="2">DUF7086 domain-containing protein</fullName>
    </recommendedName>
</protein>
<feature type="region of interest" description="Disordered" evidence="1">
    <location>
        <begin position="20"/>
        <end position="43"/>
    </location>
</feature>
<dbReference type="InterPro" id="IPR055513">
    <property type="entry name" value="DUF7086"/>
</dbReference>
<dbReference type="Proteomes" id="UP000289340">
    <property type="component" value="Chromosome 11"/>
</dbReference>
<comment type="caution">
    <text evidence="3">The sequence shown here is derived from an EMBL/GenBank/DDBJ whole genome shotgun (WGS) entry which is preliminary data.</text>
</comment>
<feature type="compositionally biased region" description="Basic residues" evidence="1">
    <location>
        <begin position="82"/>
        <end position="92"/>
    </location>
</feature>
<evidence type="ECO:0000259" key="2">
    <source>
        <dbReference type="Pfam" id="PF23324"/>
    </source>
</evidence>
<feature type="region of interest" description="Disordered" evidence="1">
    <location>
        <begin position="79"/>
        <end position="107"/>
    </location>
</feature>
<dbReference type="Gramene" id="XM_028330788.1">
    <property type="protein sequence ID" value="XP_028186589.1"/>
    <property type="gene ID" value="LOC114373290"/>
</dbReference>
<dbReference type="Pfam" id="PF23324">
    <property type="entry name" value="DUF7086"/>
    <property type="match status" value="1"/>
</dbReference>
<dbReference type="EMBL" id="QZWG01000011">
    <property type="protein sequence ID" value="RZB82086.1"/>
    <property type="molecule type" value="Genomic_DNA"/>
</dbReference>
<name>A0A445I7T4_GLYSO</name>
<evidence type="ECO:0000313" key="4">
    <source>
        <dbReference type="Proteomes" id="UP000289340"/>
    </source>
</evidence>
<organism evidence="3 4">
    <name type="scientific">Glycine soja</name>
    <name type="common">Wild soybean</name>
    <dbReference type="NCBI Taxonomy" id="3848"/>
    <lineage>
        <taxon>Eukaryota</taxon>
        <taxon>Viridiplantae</taxon>
        <taxon>Streptophyta</taxon>
        <taxon>Embryophyta</taxon>
        <taxon>Tracheophyta</taxon>
        <taxon>Spermatophyta</taxon>
        <taxon>Magnoliopsida</taxon>
        <taxon>eudicotyledons</taxon>
        <taxon>Gunneridae</taxon>
        <taxon>Pentapetalae</taxon>
        <taxon>rosids</taxon>
        <taxon>fabids</taxon>
        <taxon>Fabales</taxon>
        <taxon>Fabaceae</taxon>
        <taxon>Papilionoideae</taxon>
        <taxon>50 kb inversion clade</taxon>
        <taxon>NPAAA clade</taxon>
        <taxon>indigoferoid/millettioid clade</taxon>
        <taxon>Phaseoleae</taxon>
        <taxon>Glycine</taxon>
        <taxon>Glycine subgen. Soja</taxon>
    </lineage>
</organism>
<dbReference type="PANTHER" id="PTHR34272:SF1">
    <property type="entry name" value="EXPRESSED PROTEIN"/>
    <property type="match status" value="1"/>
</dbReference>
<sequence length="260" mass="30327">MQNPNHNDDDDLLTLSLSCNRPKRARNSPPSNPPPQTMHTQMQIPFPNPMFVPYPSASNHNSMQQEEYRFNVRVNALAPAVSRRRSRRRRHRSQSEKSETVPPPFPWATDRRATVHSRKYLLENNIVSITGILECKRCKNEFEMVLDLESKFSELWNFIRREKESMHDRAPEAWMNPVLPQCQHCGKENSAQPFLAGTKKRAINWLFLLLGQMIGCCTLDHLKYFLKHSNIHRTGSKDHLLYSTYIGLCNQLVPEWFDLS</sequence>
<evidence type="ECO:0000313" key="3">
    <source>
        <dbReference type="EMBL" id="RZB82086.1"/>
    </source>
</evidence>
<evidence type="ECO:0000256" key="1">
    <source>
        <dbReference type="SAM" id="MobiDB-lite"/>
    </source>
</evidence>
<dbReference type="PANTHER" id="PTHR34272">
    <property type="entry name" value="EXPRESSED PROTEIN"/>
    <property type="match status" value="1"/>
</dbReference>
<dbReference type="AlphaFoldDB" id="A0A445I7T4"/>
<keyword evidence="4" id="KW-1185">Reference proteome</keyword>
<feature type="domain" description="DUF7086" evidence="2">
    <location>
        <begin position="119"/>
        <end position="252"/>
    </location>
</feature>